<feature type="compositionally biased region" description="Basic and acidic residues" evidence="1">
    <location>
        <begin position="20"/>
        <end position="31"/>
    </location>
</feature>
<evidence type="ECO:0000313" key="2">
    <source>
        <dbReference type="EMBL" id="CAI9556060.1"/>
    </source>
</evidence>
<name>A0ABN9C7N5_9NEOB</name>
<dbReference type="EMBL" id="CATNWA010008405">
    <property type="protein sequence ID" value="CAI9556060.1"/>
    <property type="molecule type" value="Genomic_DNA"/>
</dbReference>
<feature type="region of interest" description="Disordered" evidence="1">
    <location>
        <begin position="1"/>
        <end position="136"/>
    </location>
</feature>
<keyword evidence="3" id="KW-1185">Reference proteome</keyword>
<feature type="compositionally biased region" description="Low complexity" evidence="1">
    <location>
        <begin position="89"/>
        <end position="98"/>
    </location>
</feature>
<protein>
    <submittedName>
        <fullName evidence="2">Uncharacterized protein</fullName>
    </submittedName>
</protein>
<proteinExistence type="predicted"/>
<feature type="compositionally biased region" description="Basic residues" evidence="1">
    <location>
        <begin position="1"/>
        <end position="10"/>
    </location>
</feature>
<sequence length="202" mass="21480">DRHRAPRAGRVRGTGICPQAERRARVPREQAGRQASCPTGAERAGVGHRTPKWSDRSRALKAERRGAGPQARGATGLGPSGGSDRSRAPRSGAAGAGSPRRERRAGAGPPSGVVAIQGLSGPQAERRGTESPGTTVGLRVNWYDRRHWVRHCMVWRWTAASGHQASGHLGSTAGTASGSGNGSVGSRVNWYDRGHWVRHWIV</sequence>
<gene>
    <name evidence="2" type="ORF">SPARVUS_LOCUS4502363</name>
</gene>
<feature type="compositionally biased region" description="Basic and acidic residues" evidence="1">
    <location>
        <begin position="52"/>
        <end position="66"/>
    </location>
</feature>
<evidence type="ECO:0000256" key="1">
    <source>
        <dbReference type="SAM" id="MobiDB-lite"/>
    </source>
</evidence>
<feature type="non-terminal residue" evidence="2">
    <location>
        <position position="1"/>
    </location>
</feature>
<dbReference type="Proteomes" id="UP001162483">
    <property type="component" value="Unassembled WGS sequence"/>
</dbReference>
<reference evidence="2" key="1">
    <citation type="submission" date="2023-05" db="EMBL/GenBank/DDBJ databases">
        <authorList>
            <person name="Stuckert A."/>
        </authorList>
    </citation>
    <scope>NUCLEOTIDE SEQUENCE</scope>
</reference>
<comment type="caution">
    <text evidence="2">The sequence shown here is derived from an EMBL/GenBank/DDBJ whole genome shotgun (WGS) entry which is preliminary data.</text>
</comment>
<accession>A0ABN9C7N5</accession>
<evidence type="ECO:0000313" key="3">
    <source>
        <dbReference type="Proteomes" id="UP001162483"/>
    </source>
</evidence>
<organism evidence="2 3">
    <name type="scientific">Staurois parvus</name>
    <dbReference type="NCBI Taxonomy" id="386267"/>
    <lineage>
        <taxon>Eukaryota</taxon>
        <taxon>Metazoa</taxon>
        <taxon>Chordata</taxon>
        <taxon>Craniata</taxon>
        <taxon>Vertebrata</taxon>
        <taxon>Euteleostomi</taxon>
        <taxon>Amphibia</taxon>
        <taxon>Batrachia</taxon>
        <taxon>Anura</taxon>
        <taxon>Neobatrachia</taxon>
        <taxon>Ranoidea</taxon>
        <taxon>Ranidae</taxon>
        <taxon>Staurois</taxon>
    </lineage>
</organism>